<accession>A0A1H4S0V1</accession>
<evidence type="ECO:0008006" key="3">
    <source>
        <dbReference type="Google" id="ProtNLM"/>
    </source>
</evidence>
<dbReference type="Proteomes" id="UP000183407">
    <property type="component" value="Unassembled WGS sequence"/>
</dbReference>
<protein>
    <recommendedName>
        <fullName evidence="3">Methyltransferase domain-containing protein</fullName>
    </recommendedName>
</protein>
<evidence type="ECO:0000313" key="2">
    <source>
        <dbReference type="Proteomes" id="UP000183407"/>
    </source>
</evidence>
<sequence>MRRRHLFEFEDQQWFPSPLRDMTTDFLQQSLMLRMSVYLPTLPLITKVLQAQGTNKIVDLCSGATGPWAELKPALDESLGSTNLTLTDKHPNFPAFERLCDRLGTTVHFLSESVDATEVPDELDGVRTLFTSFHHFSPLPAKRILGDAFRQRSAICVFEFTERRWTTVLSLPPLALLFLALTTPSLRPRRLSRFLLTYALPVVPCAVIWDGIVSNLRTYQPEELEELVHDYRSPDYVWETGQLHPDTGPTITYLIGYRAATGRSQEANPRR</sequence>
<dbReference type="AlphaFoldDB" id="A0A1H4S0V1"/>
<gene>
    <name evidence="1" type="ORF">SAMN04490220_1476</name>
</gene>
<name>A0A1H4S0V1_RHOJO</name>
<dbReference type="EMBL" id="FNTL01000004">
    <property type="protein sequence ID" value="SEC37667.1"/>
    <property type="molecule type" value="Genomic_DNA"/>
</dbReference>
<proteinExistence type="predicted"/>
<evidence type="ECO:0000313" key="1">
    <source>
        <dbReference type="EMBL" id="SEC37667.1"/>
    </source>
</evidence>
<organism evidence="1 2">
    <name type="scientific">Rhodococcus jostii</name>
    <dbReference type="NCBI Taxonomy" id="132919"/>
    <lineage>
        <taxon>Bacteria</taxon>
        <taxon>Bacillati</taxon>
        <taxon>Actinomycetota</taxon>
        <taxon>Actinomycetes</taxon>
        <taxon>Mycobacteriales</taxon>
        <taxon>Nocardiaceae</taxon>
        <taxon>Rhodococcus</taxon>
    </lineage>
</organism>
<reference evidence="2" key="1">
    <citation type="submission" date="2016-10" db="EMBL/GenBank/DDBJ databases">
        <authorList>
            <person name="Varghese N."/>
        </authorList>
    </citation>
    <scope>NUCLEOTIDE SEQUENCE [LARGE SCALE GENOMIC DNA]</scope>
    <source>
        <strain evidence="2">DSM 44719</strain>
    </source>
</reference>